<feature type="domain" description="SLH" evidence="2">
    <location>
        <begin position="103"/>
        <end position="168"/>
    </location>
</feature>
<sequence length="1003" mass="106762">MSNKSYQSKENPLYVPIQGGDKKVMKKILSVALSTAMAFSMFAGVAFGDDNLTAQQKFDVLKEAKVVAGYPDGQAHLDKELTRAEFAKVVSTLMGLQPITGQLSFKDKGYTSSNWAVPYIEAVYSANLMEGKSTTKMIFDYNGKISVQEMATVLVRALKLEIPAEVNNNASTWAKGYVQAAINSNIISASANPTANATRSQMVDTAYAIYLAEQQPQVMSYEVSENGKVVTFKLANNEAVKVTLETALAPNTATEVKFSNGGYDYTESVTWVVTDATKVENVSASNLREVVVGFDGEVDPTTAEDESNYSIAGFTVKNADLSNDRRTVTLTVADSTNANAGLTNQKEYKLSVMNVRAGSKVISATDVKFTPVDAALPVAQSAQALGNKTIKVTFSEPVMNATVNNFKINNNNVFGATEVTGNVVILKVYNTLPNGEHTLNVTGVSDFSGLKNLSSDLKFTVVEDVTAPTVAGVEKATFEEVTLKFSEPVDKASVLASNIYWMQGSSKRVASSVEAISDDTYKFTFNSTNKLVYTTDLMVEGVRDYSGNAIAANTKVQVSPVIDQTRPEVVNATLKNNNKTITVKFSKNVGSSALTASNYVVKDADGKEVSKLKDVTRVGGDSKTVEVELYQALSQGKKYTLEIAGVADTTTLQNVMLPYSKELTIGDTTAPTVTNVSYVAANNSVVVTFSEVMATSGDGAIVLPEKYSYRNENNAWQTLPSGTTVNVSSDGKSAILVFPSDVSVSSKVKGFEVRLVKDVAGNYLENLRDTRDTIGEANAIALNAANATATNKIEVVFSQALQSGSAQISDFTVTADNEELAVNSAVVDGSKVVLTLSDNNKLDANGQYDGEQVSVAVKANASLATPAGKQIAGAANTTVQDKIAPAIKEVATTVSTSTYAFNVTFTEAIAADANNAYDFEVRVDGKTLQAGASNDYTVRVGTGINGDVATNVVVVDLADAVGTANKGKVVDVRVKPYPSFLKDTEGNLVSGNDSFYSTFIPNN</sequence>
<dbReference type="EMBL" id="CP040396">
    <property type="protein sequence ID" value="QCT04585.1"/>
    <property type="molecule type" value="Genomic_DNA"/>
</dbReference>
<keyword evidence="1" id="KW-0732">Signal</keyword>
<evidence type="ECO:0000313" key="4">
    <source>
        <dbReference type="Proteomes" id="UP000300879"/>
    </source>
</evidence>
<dbReference type="InterPro" id="IPR001119">
    <property type="entry name" value="SLH_dom"/>
</dbReference>
<dbReference type="Gene3D" id="2.60.40.1220">
    <property type="match status" value="5"/>
</dbReference>
<dbReference type="RefSeq" id="WP_138227276.1">
    <property type="nucleotide sequence ID" value="NZ_CP040396.1"/>
</dbReference>
<gene>
    <name evidence="3" type="ORF">E6C60_3880</name>
</gene>
<accession>A0A4P8XQH4</accession>
<proteinExistence type="predicted"/>
<name>A0A4P8XQH4_9BACL</name>
<dbReference type="KEGG" id="palo:E6C60_3880"/>
<dbReference type="InterPro" id="IPR032812">
    <property type="entry name" value="SbsA_Ig"/>
</dbReference>
<dbReference type="PROSITE" id="PS51272">
    <property type="entry name" value="SLH"/>
    <property type="match status" value="1"/>
</dbReference>
<keyword evidence="4" id="KW-1185">Reference proteome</keyword>
<dbReference type="Pfam" id="PF00395">
    <property type="entry name" value="SLH"/>
    <property type="match status" value="1"/>
</dbReference>
<evidence type="ECO:0000313" key="3">
    <source>
        <dbReference type="EMBL" id="QCT04585.1"/>
    </source>
</evidence>
<protein>
    <submittedName>
        <fullName evidence="3">S-layer domain-containing protein</fullName>
    </submittedName>
</protein>
<reference evidence="3 4" key="1">
    <citation type="submission" date="2019-05" db="EMBL/GenBank/DDBJ databases">
        <authorList>
            <person name="Chen C."/>
        </authorList>
    </citation>
    <scope>NUCLEOTIDE SEQUENCE [LARGE SCALE GENOMIC DNA]</scope>
    <source>
        <strain evidence="3 4">HB172198</strain>
    </source>
</reference>
<evidence type="ECO:0000256" key="1">
    <source>
        <dbReference type="ARBA" id="ARBA00022729"/>
    </source>
</evidence>
<dbReference type="InterPro" id="IPR014755">
    <property type="entry name" value="Cu-Rt/internalin_Ig-like"/>
</dbReference>
<dbReference type="Proteomes" id="UP000300879">
    <property type="component" value="Chromosome"/>
</dbReference>
<evidence type="ECO:0000259" key="2">
    <source>
        <dbReference type="PROSITE" id="PS51272"/>
    </source>
</evidence>
<dbReference type="OrthoDB" id="1706086at2"/>
<organism evidence="3 4">
    <name type="scientific">Paenibacillus algicola</name>
    <dbReference type="NCBI Taxonomy" id="2565926"/>
    <lineage>
        <taxon>Bacteria</taxon>
        <taxon>Bacillati</taxon>
        <taxon>Bacillota</taxon>
        <taxon>Bacilli</taxon>
        <taxon>Bacillales</taxon>
        <taxon>Paenibacillaceae</taxon>
        <taxon>Paenibacillus</taxon>
    </lineage>
</organism>
<dbReference type="AlphaFoldDB" id="A0A4P8XQH4"/>
<dbReference type="Pfam" id="PF13205">
    <property type="entry name" value="Big_5"/>
    <property type="match status" value="3"/>
</dbReference>